<evidence type="ECO:0000256" key="3">
    <source>
        <dbReference type="ARBA" id="ARBA00022525"/>
    </source>
</evidence>
<evidence type="ECO:0000256" key="6">
    <source>
        <dbReference type="PIRSR" id="PIRSR002417-50"/>
    </source>
</evidence>
<dbReference type="Ensembl" id="ENSLLET00000034913.1">
    <property type="protein sequence ID" value="ENSLLEP00000033638.1"/>
    <property type="gene ID" value="ENSLLEG00000021285.1"/>
</dbReference>
<dbReference type="GO" id="GO:0050829">
    <property type="term" value="P:defense response to Gram-negative bacterium"/>
    <property type="evidence" value="ECO:0007669"/>
    <property type="project" value="UniProtKB-UniRule"/>
</dbReference>
<keyword evidence="7" id="KW-0391">Immunity</keyword>
<evidence type="ECO:0000256" key="2">
    <source>
        <dbReference type="ARBA" id="ARBA00007292"/>
    </source>
</evidence>
<accession>A0A8C5Q6Z4</accession>
<keyword evidence="7" id="KW-0399">Innate immunity</keyword>
<dbReference type="InterPro" id="IPR017943">
    <property type="entry name" value="Bactericidal_perm-incr_a/b_dom"/>
</dbReference>
<keyword evidence="7 8" id="KW-0732">Signal</keyword>
<protein>
    <recommendedName>
        <fullName evidence="7">Bactericidal permeability-increasing protein</fullName>
        <shortName evidence="7">BPI</shortName>
    </recommendedName>
</protein>
<dbReference type="AlphaFoldDB" id="A0A8C5Q6Z4"/>
<evidence type="ECO:0000256" key="7">
    <source>
        <dbReference type="RuleBase" id="RU369039"/>
    </source>
</evidence>
<dbReference type="SMART" id="SM00329">
    <property type="entry name" value="BPI2"/>
    <property type="match status" value="1"/>
</dbReference>
<comment type="similarity">
    <text evidence="2">Belongs to the BPI/LBP/Plunc superfamily. BPI/LBP family.</text>
</comment>
<dbReference type="SMART" id="SM00328">
    <property type="entry name" value="BPI1"/>
    <property type="match status" value="1"/>
</dbReference>
<dbReference type="Pfam" id="PF01273">
    <property type="entry name" value="LBP_BPI_CETP"/>
    <property type="match status" value="1"/>
</dbReference>
<dbReference type="InterPro" id="IPR001124">
    <property type="entry name" value="Lipid-bd_serum_glycop_C"/>
</dbReference>
<organism evidence="11 12">
    <name type="scientific">Leptobrachium leishanense</name>
    <name type="common">Leishan spiny toad</name>
    <dbReference type="NCBI Taxonomy" id="445787"/>
    <lineage>
        <taxon>Eukaryota</taxon>
        <taxon>Metazoa</taxon>
        <taxon>Chordata</taxon>
        <taxon>Craniata</taxon>
        <taxon>Vertebrata</taxon>
        <taxon>Euteleostomi</taxon>
        <taxon>Amphibia</taxon>
        <taxon>Batrachia</taxon>
        <taxon>Anura</taxon>
        <taxon>Pelobatoidea</taxon>
        <taxon>Megophryidae</taxon>
        <taxon>Leptobrachium</taxon>
    </lineage>
</organism>
<reference evidence="11" key="2">
    <citation type="submission" date="2025-09" db="UniProtKB">
        <authorList>
            <consortium name="Ensembl"/>
        </authorList>
    </citation>
    <scope>IDENTIFICATION</scope>
</reference>
<dbReference type="PANTHER" id="PTHR10504">
    <property type="entry name" value="BACTERICIDAL PERMEABILITY-INCREASING BPI PROTEIN-RELATED"/>
    <property type="match status" value="1"/>
</dbReference>
<dbReference type="Proteomes" id="UP000694569">
    <property type="component" value="Unplaced"/>
</dbReference>
<comment type="subunit">
    <text evidence="7">Monomer. Homodimer; disulfide-linked.</text>
</comment>
<name>A0A8C5Q6Z4_9ANUR</name>
<dbReference type="Gene3D" id="3.15.20.10">
    <property type="entry name" value="Bactericidal permeability-increasing protein, domain 2"/>
    <property type="match status" value="1"/>
</dbReference>
<evidence type="ECO:0000256" key="8">
    <source>
        <dbReference type="SAM" id="SignalP"/>
    </source>
</evidence>
<reference evidence="11" key="1">
    <citation type="submission" date="2025-08" db="UniProtKB">
        <authorList>
            <consortium name="Ensembl"/>
        </authorList>
    </citation>
    <scope>IDENTIFICATION</scope>
</reference>
<comment type="subcellular location">
    <subcellularLocation>
        <location evidence="1 7">Secreted</location>
    </subcellularLocation>
</comment>
<keyword evidence="5 7" id="KW-0325">Glycoprotein</keyword>
<comment type="domain">
    <text evidence="7">The N-terminal region may be exposed to the interior of the granule, whereas the C-terminal portion may be embedded in the membrane. During phagocytosis and degranulation, proteases may be released and activated and cleave BPI at the junction of the N- and C-terminal portions of the molecule, providing controlled release of the N-terminal antibacterial fragment when bacteria are ingested.</text>
</comment>
<comment type="function">
    <text evidence="7">The cytotoxic action of BPI is limited to many species of Gram-negative bacteria; this specificity may be explained by a strong affinity of the very basic N-terminal half for the negatively charged lipopolysaccharides that are unique to the Gram-negative bacterial outer envelope.</text>
</comment>
<evidence type="ECO:0000259" key="9">
    <source>
        <dbReference type="SMART" id="SM00328"/>
    </source>
</evidence>
<feature type="disulfide bond" evidence="6">
    <location>
        <begin position="152"/>
        <end position="191"/>
    </location>
</feature>
<dbReference type="OrthoDB" id="10255543at2759"/>
<keyword evidence="4 6" id="KW-1015">Disulfide bond</keyword>
<evidence type="ECO:0000256" key="5">
    <source>
        <dbReference type="ARBA" id="ARBA00023180"/>
    </source>
</evidence>
<dbReference type="FunFam" id="3.15.10.10:FF:000001">
    <property type="entry name" value="phospholipid transfer protein-like"/>
    <property type="match status" value="1"/>
</dbReference>
<dbReference type="InterPro" id="IPR030675">
    <property type="entry name" value="BPI/LBP"/>
</dbReference>
<keyword evidence="3 7" id="KW-0964">Secreted</keyword>
<keyword evidence="7" id="KW-0929">Antimicrobial</keyword>
<feature type="chain" id="PRO_5033991507" description="Bactericidal permeability-increasing protein" evidence="8">
    <location>
        <begin position="17"/>
        <end position="486"/>
    </location>
</feature>
<dbReference type="Pfam" id="PF02886">
    <property type="entry name" value="LBP_BPI_CETP_C"/>
    <property type="match status" value="1"/>
</dbReference>
<keyword evidence="12" id="KW-1185">Reference proteome</keyword>
<sequence>MKYFLLLVFYLPLSATNQEETGVKGRLTLKGLQYGWEVALAKLHSRLPSLQIPDVRGSVSVAVLGTIYYSVTRLQIENLDLSDSNAMYLPENGIKVVVSNGQIRVTGNLEIKTVLFSASTNLEVLVTGLSLTVDLGVTSDDLGHGRIWNGGCDSTVGHVEINFHGGSGWFLSLFKGAITGPVHDALRTQICPEFNKTVGQIEDLLQNMPVVSSVDSVSSLEYRLVDLPLIKDQSLDLFIKGQFIGHSQRWDPPGHPENLILPEVESRMVLLALSEFSANSAGYVHYMSGILSYNVTDNMIPKESPIRLNTKSLAVFVPELLTRFPDSPPLLLHISAHSPPVVSCQPGILTINAAADIQLYAMYPEKPIIPIFQMQSDVEMQTDIHLFEESLGVSLSLKNFSLTLVKSDAGPVKVDTMENISRLALNTFVLPLLNKRLKNMVTFPTQLARLQNPVVRVLKGYLVIMTDFEVVLHPPRQQTDVVTNPW</sequence>
<feature type="domain" description="Lipid-binding serum glycoprotein N-terminal" evidence="9">
    <location>
        <begin position="26"/>
        <end position="248"/>
    </location>
</feature>
<dbReference type="Gene3D" id="3.15.10.10">
    <property type="entry name" value="Bactericidal permeability-increasing protein, domain 1"/>
    <property type="match status" value="1"/>
</dbReference>
<evidence type="ECO:0000259" key="10">
    <source>
        <dbReference type="SMART" id="SM00329"/>
    </source>
</evidence>
<feature type="signal peptide" evidence="8">
    <location>
        <begin position="1"/>
        <end position="16"/>
    </location>
</feature>
<comment type="domain">
    <text evidence="7">The N- and C-terminal barrels adopt an identical fold despite having only 13% of conserved residues.</text>
</comment>
<dbReference type="GO" id="GO:0045087">
    <property type="term" value="P:innate immune response"/>
    <property type="evidence" value="ECO:0007669"/>
    <property type="project" value="UniProtKB-UniRule"/>
</dbReference>
<evidence type="ECO:0000256" key="4">
    <source>
        <dbReference type="ARBA" id="ARBA00023157"/>
    </source>
</evidence>
<keyword evidence="7" id="KW-0044">Antibiotic</keyword>
<proteinExistence type="inferred from homology"/>
<feature type="domain" description="Lipid-binding serum glycoprotein C-terminal" evidence="10">
    <location>
        <begin position="263"/>
        <end position="466"/>
    </location>
</feature>
<dbReference type="PANTHER" id="PTHR10504:SF146">
    <property type="entry name" value="BACTERICIDAL PERMEABILITY-INCREASING PROTEIN"/>
    <property type="match status" value="1"/>
</dbReference>
<dbReference type="FunFam" id="3.15.20.10:FF:000001">
    <property type="entry name" value="Phospholipid transfer protein"/>
    <property type="match status" value="1"/>
</dbReference>
<dbReference type="InterPro" id="IPR017942">
    <property type="entry name" value="Lipid-bd_serum_glycop_N"/>
</dbReference>
<evidence type="ECO:0000256" key="1">
    <source>
        <dbReference type="ARBA" id="ARBA00004613"/>
    </source>
</evidence>
<dbReference type="GO" id="GO:0005615">
    <property type="term" value="C:extracellular space"/>
    <property type="evidence" value="ECO:0007669"/>
    <property type="project" value="UniProtKB-UniRule"/>
</dbReference>
<dbReference type="PIRSF" id="PIRSF002417">
    <property type="entry name" value="Lipid_binding_protein"/>
    <property type="match status" value="1"/>
</dbReference>
<evidence type="ECO:0000313" key="11">
    <source>
        <dbReference type="Ensembl" id="ENSLLEP00000033638.1"/>
    </source>
</evidence>
<evidence type="ECO:0000313" key="12">
    <source>
        <dbReference type="Proteomes" id="UP000694569"/>
    </source>
</evidence>
<dbReference type="SUPFAM" id="SSF55394">
    <property type="entry name" value="Bactericidal permeability-increasing protein, BPI"/>
    <property type="match status" value="2"/>
</dbReference>
<dbReference type="InterPro" id="IPR032942">
    <property type="entry name" value="BPI/LBP/Plunc"/>
</dbReference>
<dbReference type="GO" id="GO:0008289">
    <property type="term" value="F:lipid binding"/>
    <property type="evidence" value="ECO:0007669"/>
    <property type="project" value="InterPro"/>
</dbReference>
<dbReference type="GeneTree" id="ENSGT01150000286994"/>